<organism evidence="1 2">
    <name type="scientific">Armillaria ostoyae</name>
    <name type="common">Armillaria root rot fungus</name>
    <dbReference type="NCBI Taxonomy" id="47428"/>
    <lineage>
        <taxon>Eukaryota</taxon>
        <taxon>Fungi</taxon>
        <taxon>Dikarya</taxon>
        <taxon>Basidiomycota</taxon>
        <taxon>Agaricomycotina</taxon>
        <taxon>Agaricomycetes</taxon>
        <taxon>Agaricomycetidae</taxon>
        <taxon>Agaricales</taxon>
        <taxon>Marasmiineae</taxon>
        <taxon>Physalacriaceae</taxon>
        <taxon>Armillaria</taxon>
    </lineage>
</organism>
<dbReference type="EMBL" id="FUEG01000052">
    <property type="protein sequence ID" value="SJL18034.1"/>
    <property type="molecule type" value="Genomic_DNA"/>
</dbReference>
<keyword evidence="2" id="KW-1185">Reference proteome</keyword>
<name>A0A284SAJ9_ARMOS</name>
<dbReference type="Proteomes" id="UP000219338">
    <property type="component" value="Unassembled WGS sequence"/>
</dbReference>
<proteinExistence type="predicted"/>
<sequence>MLPAVIQLLHVWSCATERLSRCTPTPLETEPPTLTQLLIKQASWWRIRSCLCTSTGMITVHSSTSLNWKIYQARCKGRSSSFPTINEFVPTVFIINCLSVCVFPAYHRITESYPAPAKDTTPGIHRDIFFIGYL</sequence>
<evidence type="ECO:0000313" key="2">
    <source>
        <dbReference type="Proteomes" id="UP000219338"/>
    </source>
</evidence>
<gene>
    <name evidence="1" type="ORF">ARMOST_21605</name>
</gene>
<dbReference type="AlphaFoldDB" id="A0A284SAJ9"/>
<reference evidence="2" key="1">
    <citation type="journal article" date="2017" name="Nat. Ecol. Evol.">
        <title>Genome expansion and lineage-specific genetic innovations in the forest pathogenic fungi Armillaria.</title>
        <authorList>
            <person name="Sipos G."/>
            <person name="Prasanna A.N."/>
            <person name="Walter M.C."/>
            <person name="O'Connor E."/>
            <person name="Balint B."/>
            <person name="Krizsan K."/>
            <person name="Kiss B."/>
            <person name="Hess J."/>
            <person name="Varga T."/>
            <person name="Slot J."/>
            <person name="Riley R."/>
            <person name="Boka B."/>
            <person name="Rigling D."/>
            <person name="Barry K."/>
            <person name="Lee J."/>
            <person name="Mihaltcheva S."/>
            <person name="LaButti K."/>
            <person name="Lipzen A."/>
            <person name="Waldron R."/>
            <person name="Moloney N.M."/>
            <person name="Sperisen C."/>
            <person name="Kredics L."/>
            <person name="Vagvoelgyi C."/>
            <person name="Patrignani A."/>
            <person name="Fitzpatrick D."/>
            <person name="Nagy I."/>
            <person name="Doyle S."/>
            <person name="Anderson J.B."/>
            <person name="Grigoriev I.V."/>
            <person name="Gueldener U."/>
            <person name="Muensterkoetter M."/>
            <person name="Nagy L.G."/>
        </authorList>
    </citation>
    <scope>NUCLEOTIDE SEQUENCE [LARGE SCALE GENOMIC DNA]</scope>
    <source>
        <strain evidence="2">C18/9</strain>
    </source>
</reference>
<accession>A0A284SAJ9</accession>
<evidence type="ECO:0000313" key="1">
    <source>
        <dbReference type="EMBL" id="SJL18034.1"/>
    </source>
</evidence>
<protein>
    <submittedName>
        <fullName evidence="1">Uncharacterized protein</fullName>
    </submittedName>
</protein>